<dbReference type="GO" id="GO:0052689">
    <property type="term" value="F:carboxylic ester hydrolase activity"/>
    <property type="evidence" value="ECO:0007669"/>
    <property type="project" value="UniProtKB-ARBA"/>
</dbReference>
<protein>
    <recommendedName>
        <fullName evidence="8">Acetylxylan esterase</fullName>
    </recommendedName>
</protein>
<gene>
    <name evidence="6" type="primary">20342290</name>
    <name evidence="5" type="ORF">GGTG_01832</name>
</gene>
<feature type="chain" id="PRO_5015094186" description="Acetylxylan esterase" evidence="4">
    <location>
        <begin position="41"/>
        <end position="261"/>
    </location>
</feature>
<evidence type="ECO:0000256" key="2">
    <source>
        <dbReference type="ARBA" id="ARBA00023157"/>
    </source>
</evidence>
<evidence type="ECO:0000256" key="4">
    <source>
        <dbReference type="SAM" id="SignalP"/>
    </source>
</evidence>
<dbReference type="PANTHER" id="PTHR33630:SF13">
    <property type="entry name" value="ACETYLXYLAN ESTERASE"/>
    <property type="match status" value="1"/>
</dbReference>
<dbReference type="SMART" id="SM01110">
    <property type="entry name" value="Cutinase"/>
    <property type="match status" value="1"/>
</dbReference>
<reference evidence="6" key="4">
    <citation type="journal article" date="2015" name="G3 (Bethesda)">
        <title>Genome sequences of three phytopathogenic species of the Magnaporthaceae family of fungi.</title>
        <authorList>
            <person name="Okagaki L.H."/>
            <person name="Nunes C.C."/>
            <person name="Sailsbery J."/>
            <person name="Clay B."/>
            <person name="Brown D."/>
            <person name="John T."/>
            <person name="Oh Y."/>
            <person name="Young N."/>
            <person name="Fitzgerald M."/>
            <person name="Haas B.J."/>
            <person name="Zeng Q."/>
            <person name="Young S."/>
            <person name="Adiconis X."/>
            <person name="Fan L."/>
            <person name="Levin J.Z."/>
            <person name="Mitchell T.K."/>
            <person name="Okubara P.A."/>
            <person name="Farman M.L."/>
            <person name="Kohn L.M."/>
            <person name="Birren B."/>
            <person name="Ma L.-J."/>
            <person name="Dean R.A."/>
        </authorList>
    </citation>
    <scope>NUCLEOTIDE SEQUENCE</scope>
    <source>
        <strain evidence="6">R3-111a-1</strain>
    </source>
</reference>
<organism evidence="5">
    <name type="scientific">Gaeumannomyces tritici (strain R3-111a-1)</name>
    <name type="common">Wheat and barley take-all root rot fungus</name>
    <name type="synonym">Gaeumannomyces graminis var. tritici</name>
    <dbReference type="NCBI Taxonomy" id="644352"/>
    <lineage>
        <taxon>Eukaryota</taxon>
        <taxon>Fungi</taxon>
        <taxon>Dikarya</taxon>
        <taxon>Ascomycota</taxon>
        <taxon>Pezizomycotina</taxon>
        <taxon>Sordariomycetes</taxon>
        <taxon>Sordariomycetidae</taxon>
        <taxon>Magnaporthales</taxon>
        <taxon>Magnaporthaceae</taxon>
        <taxon>Gaeumannomyces</taxon>
    </lineage>
</organism>
<evidence type="ECO:0008006" key="8">
    <source>
        <dbReference type="Google" id="ProtNLM"/>
    </source>
</evidence>
<dbReference type="AlphaFoldDB" id="J3NKP1"/>
<proteinExistence type="predicted"/>
<dbReference type="InterPro" id="IPR029058">
    <property type="entry name" value="AB_hydrolase_fold"/>
</dbReference>
<dbReference type="RefSeq" id="XP_009217867.1">
    <property type="nucleotide sequence ID" value="XM_009219603.1"/>
</dbReference>
<dbReference type="Proteomes" id="UP000006039">
    <property type="component" value="Unassembled WGS sequence"/>
</dbReference>
<evidence type="ECO:0000313" key="7">
    <source>
        <dbReference type="Proteomes" id="UP000006039"/>
    </source>
</evidence>
<dbReference type="eggNOG" id="ENOG502QUMZ">
    <property type="taxonomic scope" value="Eukaryota"/>
</dbReference>
<evidence type="ECO:0000313" key="5">
    <source>
        <dbReference type="EMBL" id="EJT81858.1"/>
    </source>
</evidence>
<keyword evidence="2" id="KW-1015">Disulfide bond</keyword>
<reference evidence="6" key="5">
    <citation type="submission" date="2018-04" db="UniProtKB">
        <authorList>
            <consortium name="EnsemblFungi"/>
        </authorList>
    </citation>
    <scope>IDENTIFICATION</scope>
    <source>
        <strain evidence="6">R3-111a-1</strain>
    </source>
</reference>
<evidence type="ECO:0000256" key="3">
    <source>
        <dbReference type="SAM" id="MobiDB-lite"/>
    </source>
</evidence>
<dbReference type="EMBL" id="GL385395">
    <property type="protein sequence ID" value="EJT81858.1"/>
    <property type="molecule type" value="Genomic_DNA"/>
</dbReference>
<keyword evidence="7" id="KW-1185">Reference proteome</keyword>
<accession>J3NKP1</accession>
<evidence type="ECO:0000256" key="1">
    <source>
        <dbReference type="ARBA" id="ARBA00022801"/>
    </source>
</evidence>
<dbReference type="OrthoDB" id="6020543at2759"/>
<feature type="region of interest" description="Disordered" evidence="3">
    <location>
        <begin position="1"/>
        <end position="21"/>
    </location>
</feature>
<reference evidence="5" key="3">
    <citation type="submission" date="2010-09" db="EMBL/GenBank/DDBJ databases">
        <title>Annotation of Gaeumannomyces graminis var. tritici R3-111a-1.</title>
        <authorList>
            <consortium name="The Broad Institute Genome Sequencing Platform"/>
            <person name="Ma L.-J."/>
            <person name="Dead R."/>
            <person name="Young S.K."/>
            <person name="Zeng Q."/>
            <person name="Gargeya S."/>
            <person name="Fitzgerald M."/>
            <person name="Haas B."/>
            <person name="Abouelleil A."/>
            <person name="Alvarado L."/>
            <person name="Arachchi H.M."/>
            <person name="Berlin A."/>
            <person name="Brown A."/>
            <person name="Chapman S.B."/>
            <person name="Chen Z."/>
            <person name="Dunbar C."/>
            <person name="Freedman E."/>
            <person name="Gearin G."/>
            <person name="Gellesch M."/>
            <person name="Goldberg J."/>
            <person name="Griggs A."/>
            <person name="Gujja S."/>
            <person name="Heiman D."/>
            <person name="Howarth C."/>
            <person name="Larson L."/>
            <person name="Lui A."/>
            <person name="MacDonald P.J.P."/>
            <person name="Mehta T."/>
            <person name="Montmayeur A."/>
            <person name="Murphy C."/>
            <person name="Neiman D."/>
            <person name="Pearson M."/>
            <person name="Priest M."/>
            <person name="Roberts A."/>
            <person name="Saif S."/>
            <person name="Shea T."/>
            <person name="Shenoy N."/>
            <person name="Sisk P."/>
            <person name="Stolte C."/>
            <person name="Sykes S."/>
            <person name="Yandava C."/>
            <person name="Wortman J."/>
            <person name="Nusbaum C."/>
            <person name="Birren B."/>
        </authorList>
    </citation>
    <scope>NUCLEOTIDE SEQUENCE</scope>
    <source>
        <strain evidence="5">R3-111a-1</strain>
    </source>
</reference>
<keyword evidence="1" id="KW-0378">Hydrolase</keyword>
<dbReference type="GeneID" id="20342290"/>
<sequence length="261" mass="26691">MLYTLHPKRDQKMKPSPPTTTKTTALLGALAALWATLATAQQPPPPGIFTLGAVKMACPPAHVMAARETTAPPGFGTADDLVGLVLGAIPGATAEAVDYPAAGGALYAQSVAAGIAALLARLTTFSSQCPGTRVVLHGYSQGGQVVDDVLCGGPDGASLPAGVGVGGLLQPAVAAVVAAAVMMGSPRHNEGIAFNRGNATEPGFAARAANFTCPTFADRIQSYCDDPDPFCAKGNSTAYHQMYGKVYGHQALQFVLDRLSR</sequence>
<keyword evidence="4" id="KW-0732">Signal</keyword>
<reference evidence="7" key="1">
    <citation type="submission" date="2010-07" db="EMBL/GenBank/DDBJ databases">
        <title>The genome sequence of Gaeumannomyces graminis var. tritici strain R3-111a-1.</title>
        <authorList>
            <consortium name="The Broad Institute Genome Sequencing Platform"/>
            <person name="Ma L.-J."/>
            <person name="Dead R."/>
            <person name="Young S."/>
            <person name="Zeng Q."/>
            <person name="Koehrsen M."/>
            <person name="Alvarado L."/>
            <person name="Berlin A."/>
            <person name="Chapman S.B."/>
            <person name="Chen Z."/>
            <person name="Freedman E."/>
            <person name="Gellesch M."/>
            <person name="Goldberg J."/>
            <person name="Griggs A."/>
            <person name="Gujja S."/>
            <person name="Heilman E.R."/>
            <person name="Heiman D."/>
            <person name="Hepburn T."/>
            <person name="Howarth C."/>
            <person name="Jen D."/>
            <person name="Larson L."/>
            <person name="Mehta T."/>
            <person name="Neiman D."/>
            <person name="Pearson M."/>
            <person name="Roberts A."/>
            <person name="Saif S."/>
            <person name="Shea T."/>
            <person name="Shenoy N."/>
            <person name="Sisk P."/>
            <person name="Stolte C."/>
            <person name="Sykes S."/>
            <person name="Walk T."/>
            <person name="White J."/>
            <person name="Yandava C."/>
            <person name="Haas B."/>
            <person name="Nusbaum C."/>
            <person name="Birren B."/>
        </authorList>
    </citation>
    <scope>NUCLEOTIDE SEQUENCE [LARGE SCALE GENOMIC DNA]</scope>
    <source>
        <strain evidence="7">R3-111a-1</strain>
    </source>
</reference>
<evidence type="ECO:0000313" key="6">
    <source>
        <dbReference type="EnsemblFungi" id="EJT81858"/>
    </source>
</evidence>
<dbReference type="EnsemblFungi" id="EJT81858">
    <property type="protein sequence ID" value="EJT81858"/>
    <property type="gene ID" value="GGTG_01832"/>
</dbReference>
<feature type="signal peptide" evidence="4">
    <location>
        <begin position="1"/>
        <end position="40"/>
    </location>
</feature>
<dbReference type="PANTHER" id="PTHR33630">
    <property type="entry name" value="CUTINASE RV1984C-RELATED-RELATED"/>
    <property type="match status" value="1"/>
</dbReference>
<name>J3NKP1_GAET3</name>
<dbReference type="Pfam" id="PF01083">
    <property type="entry name" value="Cutinase"/>
    <property type="match status" value="1"/>
</dbReference>
<dbReference type="InterPro" id="IPR000675">
    <property type="entry name" value="Cutinase/axe"/>
</dbReference>
<dbReference type="VEuPathDB" id="FungiDB:GGTG_01832"/>
<dbReference type="HOGENOM" id="CLU_040058_4_1_1"/>
<dbReference type="Gene3D" id="3.40.50.1820">
    <property type="entry name" value="alpha/beta hydrolase"/>
    <property type="match status" value="1"/>
</dbReference>
<dbReference type="SUPFAM" id="SSF53474">
    <property type="entry name" value="alpha/beta-Hydrolases"/>
    <property type="match status" value="1"/>
</dbReference>
<reference evidence="5" key="2">
    <citation type="submission" date="2010-07" db="EMBL/GenBank/DDBJ databases">
        <authorList>
            <consortium name="The Broad Institute Genome Sequencing Platform"/>
            <consortium name="Broad Institute Genome Sequencing Center for Infectious Disease"/>
            <person name="Ma L.-J."/>
            <person name="Dead R."/>
            <person name="Young S."/>
            <person name="Zeng Q."/>
            <person name="Koehrsen M."/>
            <person name="Alvarado L."/>
            <person name="Berlin A."/>
            <person name="Chapman S.B."/>
            <person name="Chen Z."/>
            <person name="Freedman E."/>
            <person name="Gellesch M."/>
            <person name="Goldberg J."/>
            <person name="Griggs A."/>
            <person name="Gujja S."/>
            <person name="Heilman E.R."/>
            <person name="Heiman D."/>
            <person name="Hepburn T."/>
            <person name="Howarth C."/>
            <person name="Jen D."/>
            <person name="Larson L."/>
            <person name="Mehta T."/>
            <person name="Neiman D."/>
            <person name="Pearson M."/>
            <person name="Roberts A."/>
            <person name="Saif S."/>
            <person name="Shea T."/>
            <person name="Shenoy N."/>
            <person name="Sisk P."/>
            <person name="Stolte C."/>
            <person name="Sykes S."/>
            <person name="Walk T."/>
            <person name="White J."/>
            <person name="Yandava C."/>
            <person name="Haas B."/>
            <person name="Nusbaum C."/>
            <person name="Birren B."/>
        </authorList>
    </citation>
    <scope>NUCLEOTIDE SEQUENCE</scope>
    <source>
        <strain evidence="5">R3-111a-1</strain>
    </source>
</reference>